<gene>
    <name evidence="5" type="ORF">AGR4C_Lc90051</name>
</gene>
<dbReference type="InterPro" id="IPR045061">
    <property type="entry name" value="FtsZ/CetZ"/>
</dbReference>
<feature type="region of interest" description="Disordered" evidence="3">
    <location>
        <begin position="160"/>
        <end position="187"/>
    </location>
</feature>
<accession>A0A1S7S5Z9</accession>
<evidence type="ECO:0000256" key="1">
    <source>
        <dbReference type="ARBA" id="ARBA00022741"/>
    </source>
</evidence>
<dbReference type="Pfam" id="PF00091">
    <property type="entry name" value="Tubulin"/>
    <property type="match status" value="1"/>
</dbReference>
<dbReference type="GO" id="GO:0032153">
    <property type="term" value="C:cell division site"/>
    <property type="evidence" value="ECO:0007669"/>
    <property type="project" value="TreeGrafter"/>
</dbReference>
<dbReference type="GO" id="GO:0003924">
    <property type="term" value="F:GTPase activity"/>
    <property type="evidence" value="ECO:0007669"/>
    <property type="project" value="InterPro"/>
</dbReference>
<evidence type="ECO:0000256" key="2">
    <source>
        <dbReference type="ARBA" id="ARBA00023134"/>
    </source>
</evidence>
<dbReference type="AlphaFoldDB" id="A0A1S7S5Z9"/>
<evidence type="ECO:0000259" key="4">
    <source>
        <dbReference type="SMART" id="SM00864"/>
    </source>
</evidence>
<dbReference type="PANTHER" id="PTHR30314:SF3">
    <property type="entry name" value="MITOCHONDRIAL DIVISION PROTEIN FSZA"/>
    <property type="match status" value="1"/>
</dbReference>
<dbReference type="SUPFAM" id="SSF52490">
    <property type="entry name" value="Tubulin nucleotide-binding domain-like"/>
    <property type="match status" value="1"/>
</dbReference>
<dbReference type="Gene3D" id="3.40.50.1440">
    <property type="entry name" value="Tubulin/FtsZ, GTPase domain"/>
    <property type="match status" value="1"/>
</dbReference>
<dbReference type="GO" id="GO:0005525">
    <property type="term" value="F:GTP binding"/>
    <property type="evidence" value="ECO:0007669"/>
    <property type="project" value="UniProtKB-KW"/>
</dbReference>
<evidence type="ECO:0000313" key="5">
    <source>
        <dbReference type="EMBL" id="CUX63116.1"/>
    </source>
</evidence>
<name>A0A1S7S5Z9_AGRTU</name>
<evidence type="ECO:0000313" key="6">
    <source>
        <dbReference type="Proteomes" id="UP000191897"/>
    </source>
</evidence>
<keyword evidence="1" id="KW-0547">Nucleotide-binding</keyword>
<dbReference type="GO" id="GO:0051301">
    <property type="term" value="P:cell division"/>
    <property type="evidence" value="ECO:0007669"/>
    <property type="project" value="TreeGrafter"/>
</dbReference>
<evidence type="ECO:0000256" key="3">
    <source>
        <dbReference type="SAM" id="MobiDB-lite"/>
    </source>
</evidence>
<dbReference type="EMBL" id="FBWC01000031">
    <property type="protein sequence ID" value="CUX63116.1"/>
    <property type="molecule type" value="Genomic_DNA"/>
</dbReference>
<dbReference type="PANTHER" id="PTHR30314">
    <property type="entry name" value="CELL DIVISION PROTEIN FTSZ-RELATED"/>
    <property type="match status" value="1"/>
</dbReference>
<dbReference type="InterPro" id="IPR003008">
    <property type="entry name" value="Tubulin_FtsZ_GTPase"/>
</dbReference>
<dbReference type="Proteomes" id="UP000191897">
    <property type="component" value="Unassembled WGS sequence"/>
</dbReference>
<dbReference type="InterPro" id="IPR036525">
    <property type="entry name" value="Tubulin/FtsZ_GTPase_sf"/>
</dbReference>
<dbReference type="SMART" id="SM00864">
    <property type="entry name" value="Tubulin"/>
    <property type="match status" value="1"/>
</dbReference>
<organism evidence="5 6">
    <name type="scientific">Agrobacterium tumefaciens str. Kerr 14</name>
    <dbReference type="NCBI Taxonomy" id="1183424"/>
    <lineage>
        <taxon>Bacteria</taxon>
        <taxon>Pseudomonadati</taxon>
        <taxon>Pseudomonadota</taxon>
        <taxon>Alphaproteobacteria</taxon>
        <taxon>Hyphomicrobiales</taxon>
        <taxon>Rhizobiaceae</taxon>
        <taxon>Rhizobium/Agrobacterium group</taxon>
        <taxon>Agrobacterium</taxon>
        <taxon>Agrobacterium tumefaciens complex</taxon>
    </lineage>
</organism>
<feature type="domain" description="Tubulin/FtsZ GTPase" evidence="4">
    <location>
        <begin position="29"/>
        <end position="177"/>
    </location>
</feature>
<keyword evidence="2" id="KW-0342">GTP-binding</keyword>
<sequence length="203" mass="21835">MNKVSTRTLPTMQPTTVVSPSSIRLLKPRIAVIGVGGGGGNAVNNMIMHDLEGAEFIVANTDAQALSMSKAPRLIQLGPTVTEGLGAGSLADIGQAAAEESIDEIMDHLHGTHMCFVTAGMGGGTGTRCRTRYRPCCAQGRHTDGRRRHHALHIRRYPANANSAAGDRAPQRMRRHGDRHPQSEPVPDCRCEDDLRGCIRNGR</sequence>
<dbReference type="GO" id="GO:0005737">
    <property type="term" value="C:cytoplasm"/>
    <property type="evidence" value="ECO:0007669"/>
    <property type="project" value="TreeGrafter"/>
</dbReference>
<reference evidence="5 6" key="1">
    <citation type="submission" date="2016-01" db="EMBL/GenBank/DDBJ databases">
        <authorList>
            <person name="Oliw E.H."/>
        </authorList>
    </citation>
    <scope>NUCLEOTIDE SEQUENCE [LARGE SCALE GENOMIC DNA]</scope>
    <source>
        <strain evidence="5 6">Kerr 14</strain>
    </source>
</reference>
<protein>
    <recommendedName>
        <fullName evidence="4">Tubulin/FtsZ GTPase domain-containing protein</fullName>
    </recommendedName>
</protein>
<proteinExistence type="predicted"/>